<name>A0A450SE41_9GAMM</name>
<evidence type="ECO:0000313" key="3">
    <source>
        <dbReference type="EMBL" id="VFJ50830.1"/>
    </source>
</evidence>
<evidence type="ECO:0000256" key="1">
    <source>
        <dbReference type="SAM" id="Phobius"/>
    </source>
</evidence>
<evidence type="ECO:0000313" key="4">
    <source>
        <dbReference type="EMBL" id="VFK10348.1"/>
    </source>
</evidence>
<feature type="transmembrane region" description="Helical" evidence="1">
    <location>
        <begin position="20"/>
        <end position="44"/>
    </location>
</feature>
<reference evidence="3" key="1">
    <citation type="submission" date="2019-02" db="EMBL/GenBank/DDBJ databases">
        <authorList>
            <person name="Gruber-Vodicka R. H."/>
            <person name="Seah K. B. B."/>
        </authorList>
    </citation>
    <scope>NUCLEOTIDE SEQUENCE</scope>
    <source>
        <strain evidence="2">BECK_BZ163</strain>
        <strain evidence="4">BECK_BZ164</strain>
        <strain evidence="3">BECK_BZ165</strain>
    </source>
</reference>
<protein>
    <submittedName>
        <fullName evidence="3">Uncharacterized protein</fullName>
    </submittedName>
</protein>
<sequence>MEYDAYIGLDVHKGARNRTMIEIAIGLVAAIATVVGVGVAIHYGRKQTTPPSTKKPTETLKRIFP</sequence>
<dbReference type="EMBL" id="CAADEZ010000086">
    <property type="protein sequence ID" value="VFJ50673.1"/>
    <property type="molecule type" value="Genomic_DNA"/>
</dbReference>
<accession>A0A450SE41</accession>
<proteinExistence type="predicted"/>
<dbReference type="EMBL" id="CAADFL010000137">
    <property type="protein sequence ID" value="VFK10348.1"/>
    <property type="molecule type" value="Genomic_DNA"/>
</dbReference>
<keyword evidence="1" id="KW-0472">Membrane</keyword>
<gene>
    <name evidence="2" type="ORF">BECKFM1743A_GA0114220_1008610</name>
    <name evidence="4" type="ORF">BECKFM1743B_GA0114221_101372</name>
    <name evidence="3" type="ORF">BECKFM1743C_GA0114222_1008910</name>
</gene>
<organism evidence="3">
    <name type="scientific">Candidatus Kentrum sp. FM</name>
    <dbReference type="NCBI Taxonomy" id="2126340"/>
    <lineage>
        <taxon>Bacteria</taxon>
        <taxon>Pseudomonadati</taxon>
        <taxon>Pseudomonadota</taxon>
        <taxon>Gammaproteobacteria</taxon>
        <taxon>Candidatus Kentrum</taxon>
    </lineage>
</organism>
<dbReference type="AlphaFoldDB" id="A0A450SE41"/>
<keyword evidence="1" id="KW-0812">Transmembrane</keyword>
<evidence type="ECO:0000313" key="2">
    <source>
        <dbReference type="EMBL" id="VFJ50673.1"/>
    </source>
</evidence>
<keyword evidence="1" id="KW-1133">Transmembrane helix</keyword>
<dbReference type="EMBL" id="CAADFA010000089">
    <property type="protein sequence ID" value="VFJ50830.1"/>
    <property type="molecule type" value="Genomic_DNA"/>
</dbReference>